<accession>A0AAE3UEC0</accession>
<organism evidence="2 3">
    <name type="scientific">Xanthocytophaga agilis</name>
    <dbReference type="NCBI Taxonomy" id="3048010"/>
    <lineage>
        <taxon>Bacteria</taxon>
        <taxon>Pseudomonadati</taxon>
        <taxon>Bacteroidota</taxon>
        <taxon>Cytophagia</taxon>
        <taxon>Cytophagales</taxon>
        <taxon>Rhodocytophagaceae</taxon>
        <taxon>Xanthocytophaga</taxon>
    </lineage>
</organism>
<proteinExistence type="predicted"/>
<sequence>MGQRCVCPERHRSGSFQALSTSRFPERFPWFLPPGWMALLWVSCLVSVLIRAGWLRMEVLAYISLPELKPVNEYGYGIHYFRFEEWGAAGMLLTALLISVFYRKNKTTNCK</sequence>
<name>A0AAE3UEC0_9BACT</name>
<dbReference type="EMBL" id="JASJOU010000004">
    <property type="protein sequence ID" value="MDJ1502065.1"/>
    <property type="molecule type" value="Genomic_DNA"/>
</dbReference>
<evidence type="ECO:0000313" key="2">
    <source>
        <dbReference type="EMBL" id="MDJ1502065.1"/>
    </source>
</evidence>
<dbReference type="Proteomes" id="UP001232063">
    <property type="component" value="Unassembled WGS sequence"/>
</dbReference>
<keyword evidence="3" id="KW-1185">Reference proteome</keyword>
<comment type="caution">
    <text evidence="2">The sequence shown here is derived from an EMBL/GenBank/DDBJ whole genome shotgun (WGS) entry which is preliminary data.</text>
</comment>
<gene>
    <name evidence="2" type="ORF">QNI22_15470</name>
</gene>
<keyword evidence="1" id="KW-0812">Transmembrane</keyword>
<keyword evidence="1" id="KW-0472">Membrane</keyword>
<keyword evidence="1" id="KW-1133">Transmembrane helix</keyword>
<feature type="transmembrane region" description="Helical" evidence="1">
    <location>
        <begin position="86"/>
        <end position="102"/>
    </location>
</feature>
<evidence type="ECO:0000256" key="1">
    <source>
        <dbReference type="SAM" id="Phobius"/>
    </source>
</evidence>
<feature type="transmembrane region" description="Helical" evidence="1">
    <location>
        <begin position="30"/>
        <end position="50"/>
    </location>
</feature>
<protein>
    <submittedName>
        <fullName evidence="2">Uncharacterized protein</fullName>
    </submittedName>
</protein>
<dbReference type="RefSeq" id="WP_314512001.1">
    <property type="nucleotide sequence ID" value="NZ_JASJOU010000004.1"/>
</dbReference>
<reference evidence="2" key="1">
    <citation type="submission" date="2023-05" db="EMBL/GenBank/DDBJ databases">
        <authorList>
            <person name="Zhang X."/>
        </authorList>
    </citation>
    <scope>NUCLEOTIDE SEQUENCE</scope>
    <source>
        <strain evidence="2">BD1B2-1</strain>
    </source>
</reference>
<evidence type="ECO:0000313" key="3">
    <source>
        <dbReference type="Proteomes" id="UP001232063"/>
    </source>
</evidence>
<dbReference type="AlphaFoldDB" id="A0AAE3UEC0"/>